<name>A0A422QA29_9TRYP</name>
<dbReference type="EMBL" id="MKKU01000027">
    <property type="protein sequence ID" value="RNF26797.1"/>
    <property type="molecule type" value="Genomic_DNA"/>
</dbReference>
<evidence type="ECO:0000313" key="2">
    <source>
        <dbReference type="EMBL" id="RNF26797.1"/>
    </source>
</evidence>
<keyword evidence="1" id="KW-1133">Transmembrane helix</keyword>
<keyword evidence="3" id="KW-1185">Reference proteome</keyword>
<dbReference type="RefSeq" id="XP_029232003.1">
    <property type="nucleotide sequence ID" value="XM_029367892.1"/>
</dbReference>
<accession>A0A422QA29</accession>
<comment type="caution">
    <text evidence="2">The sequence shown here is derived from an EMBL/GenBank/DDBJ whole genome shotgun (WGS) entry which is preliminary data.</text>
</comment>
<dbReference type="OrthoDB" id="272771at2759"/>
<dbReference type="Proteomes" id="UP000284403">
    <property type="component" value="Unassembled WGS sequence"/>
</dbReference>
<dbReference type="GeneID" id="40314564"/>
<reference evidence="2 3" key="1">
    <citation type="journal article" date="2018" name="BMC Genomics">
        <title>Genomic comparison of Trypanosoma conorhini and Trypanosoma rangeli to Trypanosoma cruzi strains of high and low virulence.</title>
        <authorList>
            <person name="Bradwell K.R."/>
            <person name="Koparde V.N."/>
            <person name="Matveyev A.V."/>
            <person name="Serrano M.G."/>
            <person name="Alves J.M."/>
            <person name="Parikh H."/>
            <person name="Huang B."/>
            <person name="Lee V."/>
            <person name="Espinosa-Alvarez O."/>
            <person name="Ortiz P.A."/>
            <person name="Costa-Martins A.G."/>
            <person name="Teixeira M.M."/>
            <person name="Buck G.A."/>
        </authorList>
    </citation>
    <scope>NUCLEOTIDE SEQUENCE [LARGE SCALE GENOMIC DNA]</scope>
    <source>
        <strain evidence="2 3">025E</strain>
    </source>
</reference>
<dbReference type="AlphaFoldDB" id="A0A422QA29"/>
<organism evidence="2 3">
    <name type="scientific">Trypanosoma conorhini</name>
    <dbReference type="NCBI Taxonomy" id="83891"/>
    <lineage>
        <taxon>Eukaryota</taxon>
        <taxon>Discoba</taxon>
        <taxon>Euglenozoa</taxon>
        <taxon>Kinetoplastea</taxon>
        <taxon>Metakinetoplastina</taxon>
        <taxon>Trypanosomatida</taxon>
        <taxon>Trypanosomatidae</taxon>
        <taxon>Trypanosoma</taxon>
    </lineage>
</organism>
<feature type="transmembrane region" description="Helical" evidence="1">
    <location>
        <begin position="45"/>
        <end position="64"/>
    </location>
</feature>
<gene>
    <name evidence="2" type="ORF">Tco025E_00953</name>
</gene>
<keyword evidence="1" id="KW-0812">Transmembrane</keyword>
<evidence type="ECO:0000313" key="3">
    <source>
        <dbReference type="Proteomes" id="UP000284403"/>
    </source>
</evidence>
<evidence type="ECO:0000256" key="1">
    <source>
        <dbReference type="SAM" id="Phobius"/>
    </source>
</evidence>
<sequence>MAAFCACRRVHVPPAWVSPSQLSLFPAGDCACATHTAKEMPRLPVWFGGAALASGGYYVFYHHFYTPRHTTRRRHESAVEAEKLKLQSVLQRYAVLRQMVQKLQQSSAAATNRERLYIYCELQQLREAFYTLPMRAQSASEKQSVLQDLDAVEVTHCTALNFRDGALTLRQMITCQFCFGLYVVCFCLLDPVLRRVQCEAVERARRRGLHAVSRWMLHRLRIPVTMTLEDTLPCKNDHSDGAEAAYIVFSPQHWIEVVGFWACPTNPLLTNMRVRCLSACDAVPFELHWRGRWERMQKELQDPAAAVVGEAAVRSPTVQSSFGYPLATRVGRGDGRCDGGTDPADSTTGAAALRLLPVASAGMPRVLFVGDAVARSDVRARPTLHEVYTNVQQRQFVVKHDVAKGSKTQSDAGGRDAALAQLRAWRQRGGVPVWHSVEWGSVYGDVGPAGNRDRRELVFRVGRLCSARELVMRQVELQQRLLQQAGGDAEEVCLL</sequence>
<protein>
    <submittedName>
        <fullName evidence="2">Uncharacterized protein</fullName>
    </submittedName>
</protein>
<proteinExistence type="predicted"/>
<keyword evidence="1" id="KW-0472">Membrane</keyword>